<dbReference type="Gene3D" id="1.10.3210.10">
    <property type="entry name" value="Hypothetical protein af1432"/>
    <property type="match status" value="1"/>
</dbReference>
<evidence type="ECO:0000259" key="3">
    <source>
        <dbReference type="PROSITE" id="PS51833"/>
    </source>
</evidence>
<dbReference type="Pfam" id="PF00072">
    <property type="entry name" value="Response_reg"/>
    <property type="match status" value="1"/>
</dbReference>
<dbReference type="SUPFAM" id="SSF109604">
    <property type="entry name" value="HD-domain/PDEase-like"/>
    <property type="match status" value="1"/>
</dbReference>
<organism evidence="4 5">
    <name type="scientific">Desulfamplus magnetovallimortis</name>
    <dbReference type="NCBI Taxonomy" id="1246637"/>
    <lineage>
        <taxon>Bacteria</taxon>
        <taxon>Pseudomonadati</taxon>
        <taxon>Thermodesulfobacteriota</taxon>
        <taxon>Desulfobacteria</taxon>
        <taxon>Desulfobacterales</taxon>
        <taxon>Desulfobacteraceae</taxon>
        <taxon>Desulfamplus</taxon>
    </lineage>
</organism>
<dbReference type="Gene3D" id="3.40.50.2300">
    <property type="match status" value="1"/>
</dbReference>
<feature type="modified residue" description="4-aspartylphosphate" evidence="1">
    <location>
        <position position="52"/>
    </location>
</feature>
<dbReference type="SUPFAM" id="SSF52172">
    <property type="entry name" value="CheY-like"/>
    <property type="match status" value="1"/>
</dbReference>
<dbReference type="PANTHER" id="PTHR33525">
    <property type="match status" value="1"/>
</dbReference>
<keyword evidence="1" id="KW-0597">Phosphoprotein</keyword>
<dbReference type="InterPro" id="IPR001789">
    <property type="entry name" value="Sig_transdc_resp-reg_receiver"/>
</dbReference>
<dbReference type="GO" id="GO:0016787">
    <property type="term" value="F:hydrolase activity"/>
    <property type="evidence" value="ECO:0007669"/>
    <property type="project" value="UniProtKB-KW"/>
</dbReference>
<evidence type="ECO:0000313" key="4">
    <source>
        <dbReference type="EMBL" id="SLM28760.1"/>
    </source>
</evidence>
<accession>A0A1W1H8E7</accession>
<sequence>MAKILIIEDEESNRRLLRTIFEMNGHEVLEANNGSEGIELFEANFPELIFLDIVMPGLSGIDVLKKVRTIEKDNRDSGKPDTVIIMLTGYADKKTILECHKSGCSDYVVKPASYKILTNKLEKFGYTMVAEAETAAEKTISEVISAAIEEFNKGKIELPSIPYIVQELQEIMDNETAENADIAKVIEKDTSISIKLIALANSPYYKGIEKVVNIQGAIARLGRDQIQSIVVSIANKKLYRSQDPAINKMMNRAWMHSLACAHCAREIAGKKYPELGDKVFVKGLIHDVGATLLCKHIADKYSVELDVKLDELIDKVFEVHTGFGAKLMEKWQFSQDFVDVVKFHEWTDFNEEIDVEVLIVNVADAMADKLGYNLFNKKNLELSELKSVKLLELSPDFLDEIYDEAEKSIKEQSEIMGSVS</sequence>
<reference evidence="4 5" key="1">
    <citation type="submission" date="2017-03" db="EMBL/GenBank/DDBJ databases">
        <authorList>
            <person name="Afonso C.L."/>
            <person name="Miller P.J."/>
            <person name="Scott M.A."/>
            <person name="Spackman E."/>
            <person name="Goraichik I."/>
            <person name="Dimitrov K.M."/>
            <person name="Suarez D.L."/>
            <person name="Swayne D.E."/>
        </authorList>
    </citation>
    <scope>NUCLEOTIDE SEQUENCE [LARGE SCALE GENOMIC DNA]</scope>
    <source>
        <strain evidence="4">PRJEB14757</strain>
    </source>
</reference>
<feature type="domain" description="Response regulatory" evidence="2">
    <location>
        <begin position="3"/>
        <end position="125"/>
    </location>
</feature>
<evidence type="ECO:0000313" key="5">
    <source>
        <dbReference type="Proteomes" id="UP000191931"/>
    </source>
</evidence>
<feature type="domain" description="HDOD" evidence="3">
    <location>
        <begin position="158"/>
        <end position="347"/>
    </location>
</feature>
<dbReference type="CDD" id="cd00077">
    <property type="entry name" value="HDc"/>
    <property type="match status" value="1"/>
</dbReference>
<name>A0A1W1H8E7_9BACT</name>
<keyword evidence="4" id="KW-0378">Hydrolase</keyword>
<dbReference type="InterPro" id="IPR003607">
    <property type="entry name" value="HD/PDEase_dom"/>
</dbReference>
<dbReference type="PROSITE" id="PS50110">
    <property type="entry name" value="RESPONSE_REGULATORY"/>
    <property type="match status" value="1"/>
</dbReference>
<dbReference type="InterPro" id="IPR013976">
    <property type="entry name" value="HDOD"/>
</dbReference>
<dbReference type="STRING" id="1246637.MTBBW1_150031"/>
<dbReference type="GO" id="GO:0000160">
    <property type="term" value="P:phosphorelay signal transduction system"/>
    <property type="evidence" value="ECO:0007669"/>
    <property type="project" value="InterPro"/>
</dbReference>
<dbReference type="PROSITE" id="PS51833">
    <property type="entry name" value="HDOD"/>
    <property type="match status" value="1"/>
</dbReference>
<protein>
    <submittedName>
        <fullName evidence="4">Putative Metal dependent phosphohydrolase</fullName>
    </submittedName>
</protein>
<evidence type="ECO:0000259" key="2">
    <source>
        <dbReference type="PROSITE" id="PS50110"/>
    </source>
</evidence>
<gene>
    <name evidence="4" type="ORF">MTBBW1_150031</name>
</gene>
<dbReference type="PANTHER" id="PTHR33525:SF3">
    <property type="entry name" value="RIBONUCLEASE Y"/>
    <property type="match status" value="1"/>
</dbReference>
<keyword evidence="5" id="KW-1185">Reference proteome</keyword>
<dbReference type="Proteomes" id="UP000191931">
    <property type="component" value="Unassembled WGS sequence"/>
</dbReference>
<dbReference type="AlphaFoldDB" id="A0A1W1H8E7"/>
<dbReference type="InterPro" id="IPR052340">
    <property type="entry name" value="RNase_Y/CdgJ"/>
</dbReference>
<dbReference type="SMART" id="SM00448">
    <property type="entry name" value="REC"/>
    <property type="match status" value="1"/>
</dbReference>
<evidence type="ECO:0000256" key="1">
    <source>
        <dbReference type="PROSITE-ProRule" id="PRU00169"/>
    </source>
</evidence>
<dbReference type="Pfam" id="PF08668">
    <property type="entry name" value="HDOD"/>
    <property type="match status" value="1"/>
</dbReference>
<dbReference type="RefSeq" id="WP_080799060.1">
    <property type="nucleotide sequence ID" value="NZ_LT828540.1"/>
</dbReference>
<dbReference type="OrthoDB" id="9803649at2"/>
<dbReference type="EMBL" id="FWEV01000057">
    <property type="protein sequence ID" value="SLM28760.1"/>
    <property type="molecule type" value="Genomic_DNA"/>
</dbReference>
<proteinExistence type="predicted"/>
<dbReference type="InterPro" id="IPR011006">
    <property type="entry name" value="CheY-like_superfamily"/>
</dbReference>
<dbReference type="CDD" id="cd00156">
    <property type="entry name" value="REC"/>
    <property type="match status" value="1"/>
</dbReference>